<feature type="compositionally biased region" description="Low complexity" evidence="1">
    <location>
        <begin position="12"/>
        <end position="28"/>
    </location>
</feature>
<feature type="compositionally biased region" description="Polar residues" evidence="1">
    <location>
        <begin position="276"/>
        <end position="294"/>
    </location>
</feature>
<feature type="compositionally biased region" description="Polar residues" evidence="1">
    <location>
        <begin position="821"/>
        <end position="831"/>
    </location>
</feature>
<feature type="compositionally biased region" description="Basic and acidic residues" evidence="1">
    <location>
        <begin position="893"/>
        <end position="903"/>
    </location>
</feature>
<gene>
    <name evidence="2" type="ORF">TRUGW13939_09809</name>
</gene>
<feature type="compositionally biased region" description="Basic and acidic residues" evidence="1">
    <location>
        <begin position="580"/>
        <end position="594"/>
    </location>
</feature>
<feature type="region of interest" description="Disordered" evidence="1">
    <location>
        <begin position="507"/>
        <end position="935"/>
    </location>
</feature>
<evidence type="ECO:0000313" key="2">
    <source>
        <dbReference type="EMBL" id="QKX62648.1"/>
    </source>
</evidence>
<dbReference type="OrthoDB" id="4070583at2759"/>
<evidence type="ECO:0000313" key="3">
    <source>
        <dbReference type="Proteomes" id="UP000509510"/>
    </source>
</evidence>
<proteinExistence type="predicted"/>
<feature type="compositionally biased region" description="Basic and acidic residues" evidence="1">
    <location>
        <begin position="518"/>
        <end position="532"/>
    </location>
</feature>
<evidence type="ECO:0008006" key="4">
    <source>
        <dbReference type="Google" id="ProtNLM"/>
    </source>
</evidence>
<keyword evidence="3" id="KW-1185">Reference proteome</keyword>
<dbReference type="PANTHER" id="PTHR28298">
    <property type="entry name" value="EISOSOME PROTEIN 1"/>
    <property type="match status" value="1"/>
</dbReference>
<sequence>MAAVRSNNMAGPAPKLADHAATAALYATDPERRRAADEALEAGRRRNDSAPLPAGLTLANASAAASLAHARQKSMDIWKPERQPHAEQAALLAKGYQKRPEPTPPPKINPDVYKAALLAAQDRGITGPASSTDAPNGTGTGRGARETTVVAIHPGALTAASGAVAARQRPRTESAPVKPVFNQDAAYALTAATISHQASRTPEDVLNDLDPSIEAARIHHIAKSNAQLYTSTPQVGIEVEEKKHRDTLRAAAISMAKDMYATAAAKTETDAAETAGSTAGNRQSRPLSQSQFSWVSGEEQPVTRPAPNLHEAAQKIAAEKLAKMQQNELSNQKTYYGFGPRPRPSLSRRFKRRTSSDGDVSAMDWERSEKIRNQMSSLQSRLHEVDEKKNKDRSNLMEIAQKNVNARIHDLDERVYARTGKPSPSMQREWEQKAQERAEAESSARMANFGRISVGGQKYMDEKEVEAIARARIEPTLNEIDDQVEEKRAREIENRLDRERTQRLSQLGFIGNSQPVSAEKEHKATLEQERIERKRSRKSSEGFMARTSRVFALGRKPTVKEGGEKENSKPKEVNGTALQSEDRPVTPVEQRAETPETGPSPPQDSEIAETTGLAVQPPRDDDVGAFSRSGTEPTGLAVQPPRDDDTGAFGGSGTEPTGLAVQPPRDDDAGAFSRSGTAPTGLAVQPPRDDDAGAFSRSGTAPTGLAVQPPRDDDAGAFGGSGTEPTATSQESPESPKSQSKLKSWFKSKVNRRSSKQPVAEETGGGAETQGRDNSAGFGGEDVTAGDDGSRAAPLSSNPVTEQDIAPSVQSDDQNAAIRQWSESTTGSPQDKTTDSNRRRSRLRTSIMGMISRKSPSEAGESPLPSPTTPTAAPSGNVGTTVLARPGAARLNTMERGELRDSFTEDSLPPPSHLFASPERGSVSSARDSKFSEDI</sequence>
<protein>
    <recommendedName>
        <fullName evidence="4">Eisosome protein 1</fullName>
    </recommendedName>
</protein>
<dbReference type="Proteomes" id="UP000509510">
    <property type="component" value="Chromosome V"/>
</dbReference>
<reference evidence="3" key="1">
    <citation type="submission" date="2020-06" db="EMBL/GenBank/DDBJ databases">
        <title>A chromosome-scale genome assembly of Talaromyces rugulosus W13939.</title>
        <authorList>
            <person name="Wang B."/>
            <person name="Guo L."/>
            <person name="Ye K."/>
            <person name="Wang L."/>
        </authorList>
    </citation>
    <scope>NUCLEOTIDE SEQUENCE [LARGE SCALE GENOMIC DNA]</scope>
    <source>
        <strain evidence="3">W13939</strain>
    </source>
</reference>
<feature type="region of interest" description="Disordered" evidence="1">
    <location>
        <begin position="1"/>
        <end position="54"/>
    </location>
</feature>
<dbReference type="PANTHER" id="PTHR28298:SF1">
    <property type="entry name" value="EISOSOME PROTEIN 1"/>
    <property type="match status" value="1"/>
</dbReference>
<feature type="region of interest" description="Disordered" evidence="1">
    <location>
        <begin position="271"/>
        <end position="304"/>
    </location>
</feature>
<feature type="region of interest" description="Disordered" evidence="1">
    <location>
        <begin position="331"/>
        <end position="361"/>
    </location>
</feature>
<dbReference type="Pfam" id="PF12757">
    <property type="entry name" value="Eisosome1"/>
    <property type="match status" value="1"/>
</dbReference>
<dbReference type="GeneID" id="55997292"/>
<dbReference type="InterPro" id="IPR024527">
    <property type="entry name" value="Eisosome1"/>
</dbReference>
<dbReference type="EMBL" id="CP055902">
    <property type="protein sequence ID" value="QKX62648.1"/>
    <property type="molecule type" value="Genomic_DNA"/>
</dbReference>
<name>A0A7H8R9M3_TALRU</name>
<dbReference type="GO" id="GO:0070941">
    <property type="term" value="P:eisosome assembly"/>
    <property type="evidence" value="ECO:0007669"/>
    <property type="project" value="TreeGrafter"/>
</dbReference>
<feature type="compositionally biased region" description="Basic residues" evidence="1">
    <location>
        <begin position="744"/>
        <end position="755"/>
    </location>
</feature>
<accession>A0A7H8R9M3</accession>
<organism evidence="2 3">
    <name type="scientific">Talaromyces rugulosus</name>
    <name type="common">Penicillium rugulosum</name>
    <dbReference type="NCBI Taxonomy" id="121627"/>
    <lineage>
        <taxon>Eukaryota</taxon>
        <taxon>Fungi</taxon>
        <taxon>Dikarya</taxon>
        <taxon>Ascomycota</taxon>
        <taxon>Pezizomycotina</taxon>
        <taxon>Eurotiomycetes</taxon>
        <taxon>Eurotiomycetidae</taxon>
        <taxon>Eurotiales</taxon>
        <taxon>Trichocomaceae</taxon>
        <taxon>Talaromyces</taxon>
        <taxon>Talaromyces sect. Islandici</taxon>
    </lineage>
</organism>
<dbReference type="RefSeq" id="XP_035348822.1">
    <property type="nucleotide sequence ID" value="XM_035492929.1"/>
</dbReference>
<dbReference type="AlphaFoldDB" id="A0A7H8R9M3"/>
<evidence type="ECO:0000256" key="1">
    <source>
        <dbReference type="SAM" id="MobiDB-lite"/>
    </source>
</evidence>
<feature type="compositionally biased region" description="Low complexity" evidence="1">
    <location>
        <begin position="729"/>
        <end position="741"/>
    </location>
</feature>
<dbReference type="KEGG" id="trg:TRUGW13939_09809"/>
<feature type="compositionally biased region" description="Basic and acidic residues" evidence="1">
    <location>
        <begin position="558"/>
        <end position="572"/>
    </location>
</feature>
<feature type="compositionally biased region" description="Basic and acidic residues" evidence="1">
    <location>
        <begin position="29"/>
        <end position="48"/>
    </location>
</feature>